<dbReference type="InterPro" id="IPR045526">
    <property type="entry name" value="DUF6471"/>
</dbReference>
<dbReference type="OrthoDB" id="9808716at2"/>
<organism evidence="2 3">
    <name type="scientific">Sphingomonas paeninsulae</name>
    <dbReference type="NCBI Taxonomy" id="2319844"/>
    <lineage>
        <taxon>Bacteria</taxon>
        <taxon>Pseudomonadati</taxon>
        <taxon>Pseudomonadota</taxon>
        <taxon>Alphaproteobacteria</taxon>
        <taxon>Sphingomonadales</taxon>
        <taxon>Sphingomonadaceae</taxon>
        <taxon>Sphingomonas</taxon>
    </lineage>
</organism>
<dbReference type="Pfam" id="PF20075">
    <property type="entry name" value="DUF6471"/>
    <property type="match status" value="1"/>
</dbReference>
<evidence type="ECO:0000313" key="3">
    <source>
        <dbReference type="Proteomes" id="UP000276254"/>
    </source>
</evidence>
<dbReference type="KEGG" id="spha:D3Y57_10970"/>
<keyword evidence="3" id="KW-1185">Reference proteome</keyword>
<name>A0A494TAB3_SPHPE</name>
<proteinExistence type="predicted"/>
<dbReference type="Proteomes" id="UP000276254">
    <property type="component" value="Chromosome"/>
</dbReference>
<dbReference type="AlphaFoldDB" id="A0A494TAB3"/>
<sequence length="108" mass="11540">MADESGITDADWESVAKNLLRGQLMTKGLSYAKLAEAMAGIGVEETEVSIKNKVGRGRFTFMFFLQAMTAIGTSRILLPTLAELEQGHGVGRGGAQTFAKKVSLSDTD</sequence>
<evidence type="ECO:0000313" key="2">
    <source>
        <dbReference type="EMBL" id="AYJ86389.1"/>
    </source>
</evidence>
<gene>
    <name evidence="2" type="ORF">D3Y57_10970</name>
</gene>
<evidence type="ECO:0000259" key="1">
    <source>
        <dbReference type="Pfam" id="PF20075"/>
    </source>
</evidence>
<dbReference type="RefSeq" id="WP_121153014.1">
    <property type="nucleotide sequence ID" value="NZ_CP032829.1"/>
</dbReference>
<accession>A0A494TAB3</accession>
<dbReference type="EMBL" id="CP032829">
    <property type="protein sequence ID" value="AYJ86389.1"/>
    <property type="molecule type" value="Genomic_DNA"/>
</dbReference>
<feature type="domain" description="DUF6471" evidence="1">
    <location>
        <begin position="12"/>
        <end position="75"/>
    </location>
</feature>
<reference evidence="2 3" key="1">
    <citation type="submission" date="2018-09" db="EMBL/GenBank/DDBJ databases">
        <title>Sphingomonas peninsula sp. nov., isolated from fildes peninsula, Antarctic soil.</title>
        <authorList>
            <person name="Yingchao G."/>
        </authorList>
    </citation>
    <scope>NUCLEOTIDE SEQUENCE [LARGE SCALE GENOMIC DNA]</scope>
    <source>
        <strain evidence="2 3">YZ-8</strain>
    </source>
</reference>
<protein>
    <recommendedName>
        <fullName evidence="1">DUF6471 domain-containing protein</fullName>
    </recommendedName>
</protein>